<protein>
    <recommendedName>
        <fullName evidence="1">Integrase core domain-containing protein</fullName>
    </recommendedName>
</protein>
<proteinExistence type="predicted"/>
<keyword evidence="3" id="KW-1185">Reference proteome</keyword>
<sequence length="185" mass="21651">MYCSRFSRLYDEREEGRRSMITGKSTIISEWNAFGEMSTLVFCHISTTFLTFWKNENHLDSSNLVHLTALHYVYLPFINDKLRKWRTAWSTHRLRTMNSSPQRLWVTGQITNPMGISPVDVNEFYGAEGFTDYDDEENEQGDSRPIFEFRGITLSAECLEQLETIGSKVNTRKILQWLNTMKLSE</sequence>
<name>A0A7M5VGN5_9CNID</name>
<dbReference type="OrthoDB" id="6149502at2759"/>
<evidence type="ECO:0000313" key="2">
    <source>
        <dbReference type="EnsemblMetazoa" id="CLYHEMP012210.1"/>
    </source>
</evidence>
<dbReference type="Proteomes" id="UP000594262">
    <property type="component" value="Unplaced"/>
</dbReference>
<accession>A0A7M5VGN5</accession>
<reference evidence="2" key="1">
    <citation type="submission" date="2021-01" db="UniProtKB">
        <authorList>
            <consortium name="EnsemblMetazoa"/>
        </authorList>
    </citation>
    <scope>IDENTIFICATION</scope>
</reference>
<dbReference type="InterPro" id="IPR058913">
    <property type="entry name" value="Integrase_dom_put"/>
</dbReference>
<dbReference type="AlphaFoldDB" id="A0A7M5VGN5"/>
<evidence type="ECO:0000259" key="1">
    <source>
        <dbReference type="Pfam" id="PF24764"/>
    </source>
</evidence>
<dbReference type="EnsemblMetazoa" id="CLYHEMT012210.1">
    <property type="protein sequence ID" value="CLYHEMP012210.1"/>
    <property type="gene ID" value="CLYHEMG012210"/>
</dbReference>
<dbReference type="Pfam" id="PF24764">
    <property type="entry name" value="rva_4"/>
    <property type="match status" value="1"/>
</dbReference>
<evidence type="ECO:0000313" key="3">
    <source>
        <dbReference type="Proteomes" id="UP000594262"/>
    </source>
</evidence>
<feature type="domain" description="Integrase core" evidence="1">
    <location>
        <begin position="15"/>
        <end position="112"/>
    </location>
</feature>
<organism evidence="2 3">
    <name type="scientific">Clytia hemisphaerica</name>
    <dbReference type="NCBI Taxonomy" id="252671"/>
    <lineage>
        <taxon>Eukaryota</taxon>
        <taxon>Metazoa</taxon>
        <taxon>Cnidaria</taxon>
        <taxon>Hydrozoa</taxon>
        <taxon>Hydroidolina</taxon>
        <taxon>Leptothecata</taxon>
        <taxon>Obeliida</taxon>
        <taxon>Clytiidae</taxon>
        <taxon>Clytia</taxon>
    </lineage>
</organism>